<dbReference type="Proteomes" id="UP000289340">
    <property type="component" value="Chromosome 16"/>
</dbReference>
<name>A0A445GG76_GLYSO</name>
<comment type="caution">
    <text evidence="1">The sequence shown here is derived from an EMBL/GenBank/DDBJ whole genome shotgun (WGS) entry which is preliminary data.</text>
</comment>
<protein>
    <submittedName>
        <fullName evidence="1">Uncharacterized protein</fullName>
    </submittedName>
</protein>
<dbReference type="PANTHER" id="PTHR33103:SF27">
    <property type="entry name" value="OS04G0594700 PROTEIN"/>
    <property type="match status" value="1"/>
</dbReference>
<gene>
    <name evidence="1" type="ORF">D0Y65_043113</name>
</gene>
<proteinExistence type="predicted"/>
<organism evidence="1 2">
    <name type="scientific">Glycine soja</name>
    <name type="common">Wild soybean</name>
    <dbReference type="NCBI Taxonomy" id="3848"/>
    <lineage>
        <taxon>Eukaryota</taxon>
        <taxon>Viridiplantae</taxon>
        <taxon>Streptophyta</taxon>
        <taxon>Embryophyta</taxon>
        <taxon>Tracheophyta</taxon>
        <taxon>Spermatophyta</taxon>
        <taxon>Magnoliopsida</taxon>
        <taxon>eudicotyledons</taxon>
        <taxon>Gunneridae</taxon>
        <taxon>Pentapetalae</taxon>
        <taxon>rosids</taxon>
        <taxon>fabids</taxon>
        <taxon>Fabales</taxon>
        <taxon>Fabaceae</taxon>
        <taxon>Papilionoideae</taxon>
        <taxon>50 kb inversion clade</taxon>
        <taxon>NPAAA clade</taxon>
        <taxon>indigoferoid/millettioid clade</taxon>
        <taxon>Phaseoleae</taxon>
        <taxon>Glycine</taxon>
        <taxon>Glycine subgen. Soja</taxon>
    </lineage>
</organism>
<feature type="non-terminal residue" evidence="1">
    <location>
        <position position="1"/>
    </location>
</feature>
<dbReference type="Pfam" id="PF05056">
    <property type="entry name" value="DUF674"/>
    <property type="match status" value="1"/>
</dbReference>
<dbReference type="EMBL" id="QZWG01000016">
    <property type="protein sequence ID" value="RZB60201.1"/>
    <property type="molecule type" value="Genomic_DNA"/>
</dbReference>
<sequence length="220" mass="24846">SMKLNIDDIEPKKLCSKWPNCNHDLLSTFENKKCKCGNLMTRSFPDKSRKVYKGFVKDEVTFTVMNDLKILFAQGEEDFADFLLRFLTLPLGAVVHMLGGYFSVGNFDGLYKSILGLNEKYFMSKEEKDMLAYPCIASKFMSSISKMMLPIYEQALYFTSVKDGTKKWLNLVDPKSSNGYAKGPTMFMATDDLVVAPIPISALSLLKQSKISLDDSKEKS</sequence>
<dbReference type="InterPro" id="IPR007750">
    <property type="entry name" value="DUF674"/>
</dbReference>
<dbReference type="AlphaFoldDB" id="A0A445GG76"/>
<accession>A0A445GG76</accession>
<reference evidence="1 2" key="1">
    <citation type="submission" date="2018-09" db="EMBL/GenBank/DDBJ databases">
        <title>A high-quality reference genome of wild soybean provides a powerful tool to mine soybean genomes.</title>
        <authorList>
            <person name="Xie M."/>
            <person name="Chung C.Y.L."/>
            <person name="Li M.-W."/>
            <person name="Wong F.-L."/>
            <person name="Chan T.-F."/>
            <person name="Lam H.-M."/>
        </authorList>
    </citation>
    <scope>NUCLEOTIDE SEQUENCE [LARGE SCALE GENOMIC DNA]</scope>
    <source>
        <strain evidence="2">cv. W05</strain>
        <tissue evidence="1">Hypocotyl of etiolated seedlings</tissue>
    </source>
</reference>
<keyword evidence="2" id="KW-1185">Reference proteome</keyword>
<evidence type="ECO:0000313" key="1">
    <source>
        <dbReference type="EMBL" id="RZB60201.1"/>
    </source>
</evidence>
<evidence type="ECO:0000313" key="2">
    <source>
        <dbReference type="Proteomes" id="UP000289340"/>
    </source>
</evidence>
<dbReference type="PANTHER" id="PTHR33103">
    <property type="entry name" value="OS01G0153900 PROTEIN"/>
    <property type="match status" value="1"/>
</dbReference>